<comment type="caution">
    <text evidence="1">The sequence shown here is derived from an EMBL/GenBank/DDBJ whole genome shotgun (WGS) entry which is preliminary data.</text>
</comment>
<organism evidence="1 2">
    <name type="scientific">Alteromonas aestuariivivens</name>
    <dbReference type="NCBI Taxonomy" id="1938339"/>
    <lineage>
        <taxon>Bacteria</taxon>
        <taxon>Pseudomonadati</taxon>
        <taxon>Pseudomonadota</taxon>
        <taxon>Gammaproteobacteria</taxon>
        <taxon>Alteromonadales</taxon>
        <taxon>Alteromonadaceae</taxon>
        <taxon>Alteromonas/Salinimonas group</taxon>
        <taxon>Alteromonas</taxon>
    </lineage>
</organism>
<dbReference type="EMBL" id="QRHA01000013">
    <property type="protein sequence ID" value="RDV24214.1"/>
    <property type="molecule type" value="Genomic_DNA"/>
</dbReference>
<sequence>MVLGITSTHLIAFVGALYPISAESAPSEAQNPLICHHFATIARLGFAPDRVINWSEYDIKKR</sequence>
<name>A0A3D8M3V2_9ALTE</name>
<protein>
    <submittedName>
        <fullName evidence="1">Uncharacterized protein</fullName>
    </submittedName>
</protein>
<evidence type="ECO:0000313" key="2">
    <source>
        <dbReference type="Proteomes" id="UP000256561"/>
    </source>
</evidence>
<accession>A0A3D8M3V2</accession>
<reference evidence="2" key="1">
    <citation type="submission" date="2018-08" db="EMBL/GenBank/DDBJ databases">
        <authorList>
            <person name="Zhang J."/>
            <person name="Du Z.-J."/>
        </authorList>
    </citation>
    <scope>NUCLEOTIDE SEQUENCE [LARGE SCALE GENOMIC DNA]</scope>
    <source>
        <strain evidence="2">KCTC 52655</strain>
    </source>
</reference>
<keyword evidence="2" id="KW-1185">Reference proteome</keyword>
<proteinExistence type="predicted"/>
<gene>
    <name evidence="1" type="ORF">DXV75_15420</name>
</gene>
<evidence type="ECO:0000313" key="1">
    <source>
        <dbReference type="EMBL" id="RDV24214.1"/>
    </source>
</evidence>
<dbReference type="AlphaFoldDB" id="A0A3D8M3V2"/>
<dbReference type="Proteomes" id="UP000256561">
    <property type="component" value="Unassembled WGS sequence"/>
</dbReference>